<name>A0A956M1I1_UNCEI</name>
<dbReference type="GO" id="GO:0005524">
    <property type="term" value="F:ATP binding"/>
    <property type="evidence" value="ECO:0007669"/>
    <property type="project" value="InterPro"/>
</dbReference>
<feature type="non-terminal residue" evidence="6">
    <location>
        <position position="251"/>
    </location>
</feature>
<dbReference type="GO" id="GO:0031522">
    <property type="term" value="C:cell envelope Sec protein transport complex"/>
    <property type="evidence" value="ECO:0007669"/>
    <property type="project" value="TreeGrafter"/>
</dbReference>
<evidence type="ECO:0000259" key="5">
    <source>
        <dbReference type="PROSITE" id="PS51196"/>
    </source>
</evidence>
<dbReference type="GO" id="GO:0006605">
    <property type="term" value="P:protein targeting"/>
    <property type="evidence" value="ECO:0007669"/>
    <property type="project" value="InterPro"/>
</dbReference>
<reference evidence="6" key="2">
    <citation type="journal article" date="2021" name="Microbiome">
        <title>Successional dynamics and alternative stable states in a saline activated sludge microbial community over 9 years.</title>
        <authorList>
            <person name="Wang Y."/>
            <person name="Ye J."/>
            <person name="Ju F."/>
            <person name="Liu L."/>
            <person name="Boyd J.A."/>
            <person name="Deng Y."/>
            <person name="Parks D.H."/>
            <person name="Jiang X."/>
            <person name="Yin X."/>
            <person name="Woodcroft B.J."/>
            <person name="Tyson G.W."/>
            <person name="Hugenholtz P."/>
            <person name="Polz M.F."/>
            <person name="Zhang T."/>
        </authorList>
    </citation>
    <scope>NUCLEOTIDE SEQUENCE</scope>
    <source>
        <strain evidence="6">HKST-UBA01</strain>
    </source>
</reference>
<dbReference type="Pfam" id="PF07517">
    <property type="entry name" value="SecA_DEAD"/>
    <property type="match status" value="1"/>
</dbReference>
<evidence type="ECO:0000256" key="3">
    <source>
        <dbReference type="ARBA" id="ARBA00023010"/>
    </source>
</evidence>
<dbReference type="GO" id="GO:0005829">
    <property type="term" value="C:cytosol"/>
    <property type="evidence" value="ECO:0007669"/>
    <property type="project" value="TreeGrafter"/>
</dbReference>
<dbReference type="GO" id="GO:0006886">
    <property type="term" value="P:intracellular protein transport"/>
    <property type="evidence" value="ECO:0007669"/>
    <property type="project" value="InterPro"/>
</dbReference>
<keyword evidence="1" id="KW-0472">Membrane</keyword>
<evidence type="ECO:0000259" key="4">
    <source>
        <dbReference type="PROSITE" id="PS51192"/>
    </source>
</evidence>
<dbReference type="InterPro" id="IPR000185">
    <property type="entry name" value="SecA"/>
</dbReference>
<dbReference type="PANTHER" id="PTHR30612:SF0">
    <property type="entry name" value="CHLOROPLAST PROTEIN-TRANSPORTING ATPASE"/>
    <property type="match status" value="1"/>
</dbReference>
<reference evidence="6" key="1">
    <citation type="submission" date="2020-04" db="EMBL/GenBank/DDBJ databases">
        <authorList>
            <person name="Zhang T."/>
        </authorList>
    </citation>
    <scope>NUCLEOTIDE SEQUENCE</scope>
    <source>
        <strain evidence="6">HKST-UBA01</strain>
    </source>
</reference>
<feature type="domain" description="Helicase ATP-binding" evidence="4">
    <location>
        <begin position="109"/>
        <end position="251"/>
    </location>
</feature>
<proteinExistence type="predicted"/>
<organism evidence="6 7">
    <name type="scientific">Eiseniibacteriota bacterium</name>
    <dbReference type="NCBI Taxonomy" id="2212470"/>
    <lineage>
        <taxon>Bacteria</taxon>
        <taxon>Candidatus Eiseniibacteriota</taxon>
    </lineage>
</organism>
<dbReference type="EMBL" id="JAGQHR010000715">
    <property type="protein sequence ID" value="MCA9729484.1"/>
    <property type="molecule type" value="Genomic_DNA"/>
</dbReference>
<evidence type="ECO:0000313" key="7">
    <source>
        <dbReference type="Proteomes" id="UP000697710"/>
    </source>
</evidence>
<sequence>MIDLLKGGLEKGLAKVFGTKSERDVKRLRPMALEVFEQAKAYESLSDDELKAKTLEFREAIAGGKHEDYILVEAFAVVKEACRRNRGRTWNVVGHPITWDMDPFLVQIMGGISLHEGKIAEMATGEGKTLVAIFPLYLNALSAKGAHLVTVNDYLARRDSEWVGEILRWLGLTVGCIQHGMTNEQRREAYGCDVTYGTNNEFGFDYLRDNMVQRAEDKVQRPHNFAIVDEVDSVLVDEARTPLIISGPVAH</sequence>
<protein>
    <submittedName>
        <fullName evidence="6">Preprotein translocase subunit SecA</fullName>
    </submittedName>
</protein>
<dbReference type="Proteomes" id="UP000697710">
    <property type="component" value="Unassembled WGS sequence"/>
</dbReference>
<dbReference type="PROSITE" id="PS51196">
    <property type="entry name" value="SECA_MOTOR_DEAD"/>
    <property type="match status" value="1"/>
</dbReference>
<dbReference type="InterPro" id="IPR014018">
    <property type="entry name" value="SecA_motor_DEAD"/>
</dbReference>
<evidence type="ECO:0000313" key="6">
    <source>
        <dbReference type="EMBL" id="MCA9729484.1"/>
    </source>
</evidence>
<dbReference type="GO" id="GO:0005886">
    <property type="term" value="C:plasma membrane"/>
    <property type="evidence" value="ECO:0007669"/>
    <property type="project" value="TreeGrafter"/>
</dbReference>
<evidence type="ECO:0000256" key="1">
    <source>
        <dbReference type="ARBA" id="ARBA00022475"/>
    </source>
</evidence>
<dbReference type="SUPFAM" id="SSF52540">
    <property type="entry name" value="P-loop containing nucleoside triphosphate hydrolases"/>
    <property type="match status" value="1"/>
</dbReference>
<dbReference type="GO" id="GO:0043952">
    <property type="term" value="P:protein transport by the Sec complex"/>
    <property type="evidence" value="ECO:0007669"/>
    <property type="project" value="TreeGrafter"/>
</dbReference>
<keyword evidence="2" id="KW-0653">Protein transport</keyword>
<dbReference type="GO" id="GO:0017038">
    <property type="term" value="P:protein import"/>
    <property type="evidence" value="ECO:0007669"/>
    <property type="project" value="InterPro"/>
</dbReference>
<dbReference type="SMART" id="SM00957">
    <property type="entry name" value="SecA_DEAD"/>
    <property type="match status" value="1"/>
</dbReference>
<dbReference type="PROSITE" id="PS51192">
    <property type="entry name" value="HELICASE_ATP_BIND_1"/>
    <property type="match status" value="1"/>
</dbReference>
<dbReference type="PANTHER" id="PTHR30612">
    <property type="entry name" value="SECA INNER MEMBRANE COMPONENT OF SEC PROTEIN SECRETION SYSTEM"/>
    <property type="match status" value="1"/>
</dbReference>
<dbReference type="InterPro" id="IPR011115">
    <property type="entry name" value="SecA_DEAD"/>
</dbReference>
<dbReference type="AlphaFoldDB" id="A0A956M1I1"/>
<comment type="caution">
    <text evidence="6">The sequence shown here is derived from an EMBL/GenBank/DDBJ whole genome shotgun (WGS) entry which is preliminary data.</text>
</comment>
<gene>
    <name evidence="6" type="primary">secA</name>
    <name evidence="6" type="ORF">KC729_17485</name>
</gene>
<dbReference type="PRINTS" id="PR00906">
    <property type="entry name" value="SECA"/>
</dbReference>
<keyword evidence="2" id="KW-0813">Transport</keyword>
<dbReference type="Gene3D" id="3.40.50.300">
    <property type="entry name" value="P-loop containing nucleotide triphosphate hydrolases"/>
    <property type="match status" value="1"/>
</dbReference>
<feature type="domain" description="SecA family profile" evidence="5">
    <location>
        <begin position="10"/>
        <end position="251"/>
    </location>
</feature>
<dbReference type="CDD" id="cd17928">
    <property type="entry name" value="DEXDc_SecA"/>
    <property type="match status" value="1"/>
</dbReference>
<keyword evidence="3" id="KW-0811">Translocation</keyword>
<evidence type="ECO:0000256" key="2">
    <source>
        <dbReference type="ARBA" id="ARBA00022927"/>
    </source>
</evidence>
<accession>A0A956M1I1</accession>
<dbReference type="InterPro" id="IPR014001">
    <property type="entry name" value="Helicase_ATP-bd"/>
</dbReference>
<keyword evidence="1" id="KW-1003">Cell membrane</keyword>
<dbReference type="InterPro" id="IPR027417">
    <property type="entry name" value="P-loop_NTPase"/>
</dbReference>